<dbReference type="Proteomes" id="UP001320972">
    <property type="component" value="Unassembled WGS sequence"/>
</dbReference>
<evidence type="ECO:0000313" key="6">
    <source>
        <dbReference type="Proteomes" id="UP001321018"/>
    </source>
</evidence>
<organism evidence="3 6">
    <name type="scientific">Natronoglomus mannanivorans</name>
    <dbReference type="NCBI Taxonomy" id="2979990"/>
    <lineage>
        <taxon>Archaea</taxon>
        <taxon>Methanobacteriati</taxon>
        <taxon>Methanobacteriota</taxon>
        <taxon>Stenosarchaea group</taxon>
        <taxon>Halobacteria</taxon>
        <taxon>Halobacteriales</taxon>
        <taxon>Natrialbaceae</taxon>
        <taxon>Natronoglomus</taxon>
    </lineage>
</organism>
<sequence>MPEIYLLSTLLMGLLLIAVATAISRSGQRATPSGHAGSRSGFAEWSGRAGPDSGRIVTIASNPVTWTVSFILLAVALLAGAVLMIEGLPEGMGIDSSLIEMAVLGLLGALLLGFVFFGAYFSARDRVGYTAAGVAVASVAIGVLLLIAVVAALLMA</sequence>
<dbReference type="Proteomes" id="UP001321018">
    <property type="component" value="Unassembled WGS sequence"/>
</dbReference>
<gene>
    <name evidence="4" type="ORF">OB955_10790</name>
    <name evidence="3" type="ORF">OB960_09105</name>
</gene>
<keyword evidence="2" id="KW-0472">Membrane</keyword>
<proteinExistence type="predicted"/>
<dbReference type="RefSeq" id="WP_338003394.1">
    <property type="nucleotide sequence ID" value="NZ_JAOPKA010000004.1"/>
</dbReference>
<evidence type="ECO:0000313" key="4">
    <source>
        <dbReference type="EMBL" id="MCU4973229.1"/>
    </source>
</evidence>
<dbReference type="AlphaFoldDB" id="A0AAP2YYU9"/>
<dbReference type="EMBL" id="JAOPKA010000004">
    <property type="protein sequence ID" value="MCU4741558.1"/>
    <property type="molecule type" value="Genomic_DNA"/>
</dbReference>
<evidence type="ECO:0000256" key="1">
    <source>
        <dbReference type="SAM" id="MobiDB-lite"/>
    </source>
</evidence>
<comment type="caution">
    <text evidence="3">The sequence shown here is derived from an EMBL/GenBank/DDBJ whole genome shotgun (WGS) entry which is preliminary data.</text>
</comment>
<keyword evidence="5" id="KW-1185">Reference proteome</keyword>
<name>A0AAP2YYU9_9EURY</name>
<dbReference type="EMBL" id="JAOPKB010000005">
    <property type="protein sequence ID" value="MCU4973229.1"/>
    <property type="molecule type" value="Genomic_DNA"/>
</dbReference>
<evidence type="ECO:0000313" key="5">
    <source>
        <dbReference type="Proteomes" id="UP001320972"/>
    </source>
</evidence>
<feature type="transmembrane region" description="Helical" evidence="2">
    <location>
        <begin position="64"/>
        <end position="85"/>
    </location>
</feature>
<keyword evidence="2" id="KW-1133">Transmembrane helix</keyword>
<reference evidence="3 5" key="1">
    <citation type="submission" date="2022-09" db="EMBL/GenBank/DDBJ databases">
        <title>Enrichment on poylsaccharides allowed isolation of novel metabolic and taxonomic groups of Haloarchaea.</title>
        <authorList>
            <person name="Sorokin D.Y."/>
            <person name="Elcheninov A.G."/>
            <person name="Khizhniak T.V."/>
            <person name="Kolganova T.V."/>
            <person name="Kublanov I.V."/>
        </authorList>
    </citation>
    <scope>NUCLEOTIDE SEQUENCE</scope>
    <source>
        <strain evidence="4 5">AArc-m2/3/4</strain>
        <strain evidence="3">AArc-xg1-1</strain>
    </source>
</reference>
<keyword evidence="2" id="KW-0812">Transmembrane</keyword>
<protein>
    <submittedName>
        <fullName evidence="3">Uncharacterized protein</fullName>
    </submittedName>
</protein>
<feature type="transmembrane region" description="Helical" evidence="2">
    <location>
        <begin position="97"/>
        <end position="121"/>
    </location>
</feature>
<evidence type="ECO:0000313" key="3">
    <source>
        <dbReference type="EMBL" id="MCU4741558.1"/>
    </source>
</evidence>
<evidence type="ECO:0000256" key="2">
    <source>
        <dbReference type="SAM" id="Phobius"/>
    </source>
</evidence>
<feature type="region of interest" description="Disordered" evidence="1">
    <location>
        <begin position="28"/>
        <end position="47"/>
    </location>
</feature>
<accession>A0AAP2YYU9</accession>
<feature type="transmembrane region" description="Helical" evidence="2">
    <location>
        <begin position="127"/>
        <end position="154"/>
    </location>
</feature>